<dbReference type="EMBL" id="JAIQCV010000012">
    <property type="protein sequence ID" value="KAH1038762.1"/>
    <property type="molecule type" value="Genomic_DNA"/>
</dbReference>
<reference evidence="1 2" key="1">
    <citation type="journal article" date="2021" name="Plant Biotechnol. J.">
        <title>Multi-omics assisted identification of the key and species-specific regulatory components of drought-tolerant mechanisms in Gossypium stocksii.</title>
        <authorList>
            <person name="Yu D."/>
            <person name="Ke L."/>
            <person name="Zhang D."/>
            <person name="Wu Y."/>
            <person name="Sun Y."/>
            <person name="Mei J."/>
            <person name="Sun J."/>
            <person name="Sun Y."/>
        </authorList>
    </citation>
    <scope>NUCLEOTIDE SEQUENCE [LARGE SCALE GENOMIC DNA]</scope>
    <source>
        <strain evidence="2">cv. E1</strain>
        <tissue evidence="1">Leaf</tissue>
    </source>
</reference>
<evidence type="ECO:0000313" key="1">
    <source>
        <dbReference type="EMBL" id="KAH1038762.1"/>
    </source>
</evidence>
<sequence length="158" mass="18289">MSTMMAQMIKMMQEIFEALPPRKEDMSYVHNSDHENPRIIDNHDEIHGEIQHDLVTDDHGDEFNIVEMLSDQINVIVDLTVKVEVNDELTINMKLQSVMNKSVKDPIHFLAIEEEVPTEEVEKFDSCSFDNGNKVRATKTSPNKERKKLEVIIPRKTI</sequence>
<dbReference type="Proteomes" id="UP000828251">
    <property type="component" value="Unassembled WGS sequence"/>
</dbReference>
<accession>A0A9D3UDP4</accession>
<dbReference type="OrthoDB" id="10430206at2759"/>
<keyword evidence="2" id="KW-1185">Reference proteome</keyword>
<evidence type="ECO:0000313" key="2">
    <source>
        <dbReference type="Proteomes" id="UP000828251"/>
    </source>
</evidence>
<dbReference type="AlphaFoldDB" id="A0A9D3UDP4"/>
<protein>
    <submittedName>
        <fullName evidence="1">Uncharacterized protein</fullName>
    </submittedName>
</protein>
<name>A0A9D3UDP4_9ROSI</name>
<comment type="caution">
    <text evidence="1">The sequence shown here is derived from an EMBL/GenBank/DDBJ whole genome shotgun (WGS) entry which is preliminary data.</text>
</comment>
<gene>
    <name evidence="1" type="ORF">J1N35_040505</name>
</gene>
<proteinExistence type="predicted"/>
<organism evidence="1 2">
    <name type="scientific">Gossypium stocksii</name>
    <dbReference type="NCBI Taxonomy" id="47602"/>
    <lineage>
        <taxon>Eukaryota</taxon>
        <taxon>Viridiplantae</taxon>
        <taxon>Streptophyta</taxon>
        <taxon>Embryophyta</taxon>
        <taxon>Tracheophyta</taxon>
        <taxon>Spermatophyta</taxon>
        <taxon>Magnoliopsida</taxon>
        <taxon>eudicotyledons</taxon>
        <taxon>Gunneridae</taxon>
        <taxon>Pentapetalae</taxon>
        <taxon>rosids</taxon>
        <taxon>malvids</taxon>
        <taxon>Malvales</taxon>
        <taxon>Malvaceae</taxon>
        <taxon>Malvoideae</taxon>
        <taxon>Gossypium</taxon>
    </lineage>
</organism>